<dbReference type="InterPro" id="IPR022037">
    <property type="entry name" value="DUF3606"/>
</dbReference>
<protein>
    <submittedName>
        <fullName evidence="1">DUF3606 domain-containing protein</fullName>
    </submittedName>
</protein>
<organism evidence="1">
    <name type="scientific">Dyadobacter sp. 676</name>
    <dbReference type="NCBI Taxonomy" id="3088362"/>
    <lineage>
        <taxon>Bacteria</taxon>
        <taxon>Pseudomonadati</taxon>
        <taxon>Bacteroidota</taxon>
        <taxon>Cytophagia</taxon>
        <taxon>Cytophagales</taxon>
        <taxon>Spirosomataceae</taxon>
        <taxon>Dyadobacter</taxon>
    </lineage>
</organism>
<dbReference type="EMBL" id="CP159289">
    <property type="protein sequence ID" value="XCH23339.1"/>
    <property type="molecule type" value="Genomic_DNA"/>
</dbReference>
<dbReference type="Pfam" id="PF12244">
    <property type="entry name" value="DUF3606"/>
    <property type="match status" value="1"/>
</dbReference>
<dbReference type="RefSeq" id="WP_353718665.1">
    <property type="nucleotide sequence ID" value="NZ_CP159289.1"/>
</dbReference>
<evidence type="ECO:0000313" key="1">
    <source>
        <dbReference type="EMBL" id="XCH23339.1"/>
    </source>
</evidence>
<reference evidence="1" key="1">
    <citation type="submission" date="2024-06" db="EMBL/GenBank/DDBJ databases">
        <title>Sequencing and assembly of the genome of Dyadobacter sp. strain 676, a symbiont of Cyamopsis tetragonoloba.</title>
        <authorList>
            <person name="Guro P."/>
            <person name="Sazanova A."/>
            <person name="Kuznetsova I."/>
            <person name="Belimov A."/>
            <person name="Safronova V."/>
        </authorList>
    </citation>
    <scope>NUCLEOTIDE SEQUENCE</scope>
    <source>
        <strain evidence="1">676</strain>
    </source>
</reference>
<name>A0AAU8FFI7_9BACT</name>
<proteinExistence type="predicted"/>
<gene>
    <name evidence="1" type="ORF">ABV298_23885</name>
</gene>
<dbReference type="AlphaFoldDB" id="A0AAU8FFI7"/>
<accession>A0AAU8FFI7</accession>
<sequence>MADDKSKRDFRDRNRIAADEEYELDYVAKEHGVSRQDVLDAIKAVGNERSKVEEYLKRQSK</sequence>